<feature type="domain" description="FMN hydroxy acid dehydrogenase" evidence="6">
    <location>
        <begin position="443"/>
        <end position="813"/>
    </location>
</feature>
<dbReference type="InterPro" id="IPR013785">
    <property type="entry name" value="Aldolase_TIM"/>
</dbReference>
<dbReference type="Pfam" id="PF01070">
    <property type="entry name" value="FMN_dh"/>
    <property type="match status" value="1"/>
</dbReference>
<dbReference type="SUPFAM" id="SSF55856">
    <property type="entry name" value="Cytochrome b5-like heme/steroid binding domain"/>
    <property type="match status" value="1"/>
</dbReference>
<name>A0ABN9PVA1_9DINO</name>
<feature type="domain" description="Cytochrome b5 heme-binding" evidence="5">
    <location>
        <begin position="326"/>
        <end position="403"/>
    </location>
</feature>
<evidence type="ECO:0000256" key="4">
    <source>
        <dbReference type="SAM" id="SignalP"/>
    </source>
</evidence>
<dbReference type="SMART" id="SM01117">
    <property type="entry name" value="Cyt-b5"/>
    <property type="match status" value="1"/>
</dbReference>
<protein>
    <recommendedName>
        <fullName evidence="9">Cytochrome b5 heme-binding domain-containing protein</fullName>
    </recommendedName>
</protein>
<keyword evidence="2" id="KW-0560">Oxidoreductase</keyword>
<feature type="signal peptide" evidence="4">
    <location>
        <begin position="1"/>
        <end position="28"/>
    </location>
</feature>
<evidence type="ECO:0000256" key="3">
    <source>
        <dbReference type="SAM" id="MobiDB-lite"/>
    </source>
</evidence>
<feature type="chain" id="PRO_5045391119" description="Cytochrome b5 heme-binding domain-containing protein" evidence="4">
    <location>
        <begin position="29"/>
        <end position="839"/>
    </location>
</feature>
<dbReference type="InterPro" id="IPR036400">
    <property type="entry name" value="Cyt_B5-like_heme/steroid_sf"/>
</dbReference>
<dbReference type="SUPFAM" id="SSF53474">
    <property type="entry name" value="alpha/beta-Hydrolases"/>
    <property type="match status" value="1"/>
</dbReference>
<dbReference type="PROSITE" id="PS51349">
    <property type="entry name" value="FMN_HYDROXY_ACID_DH_2"/>
    <property type="match status" value="1"/>
</dbReference>
<dbReference type="Proteomes" id="UP001189429">
    <property type="component" value="Unassembled WGS sequence"/>
</dbReference>
<organism evidence="7 8">
    <name type="scientific">Prorocentrum cordatum</name>
    <dbReference type="NCBI Taxonomy" id="2364126"/>
    <lineage>
        <taxon>Eukaryota</taxon>
        <taxon>Sar</taxon>
        <taxon>Alveolata</taxon>
        <taxon>Dinophyceae</taxon>
        <taxon>Prorocentrales</taxon>
        <taxon>Prorocentraceae</taxon>
        <taxon>Prorocentrum</taxon>
    </lineage>
</organism>
<reference evidence="7" key="1">
    <citation type="submission" date="2023-10" db="EMBL/GenBank/DDBJ databases">
        <authorList>
            <person name="Chen Y."/>
            <person name="Shah S."/>
            <person name="Dougan E. K."/>
            <person name="Thang M."/>
            <person name="Chan C."/>
        </authorList>
    </citation>
    <scope>NUCLEOTIDE SEQUENCE [LARGE SCALE GENOMIC DNA]</scope>
</reference>
<feature type="non-terminal residue" evidence="7">
    <location>
        <position position="1"/>
    </location>
</feature>
<sequence>CGRRRAAGAGAWLAPLLLASLASPGSTASPSYCTKDVLQQYSTGWPAQLDWGIYWFGPGDKSEKAVPGQKSQYYDPKKKTLIYFHGWTGKDGGTTASCKRVTTACPGGQTGCPAAGDHPLAENWLADGWNVGFFYWDQFADEDCTRDAEQKVWFDRDGDGLRWKSFDPQTGSEKHEHYKEEASTVADLCVQAVEQNLGDFAGGAVRFVGHSIGAQLAARCAGKLHMWTPRDLPSKLLSGKVGHPAAPQRLALLEPYFTKHHFGLFRCHKVETGSGIGKFTAMALPGYVGNLREKYGVVTEVYKSSAYTEEAPELSYLFLMALAESTAMLSMDEVAKHNTKEDCWVVLYGKAYDLGKFAKVHPGGAKLIFDCAGKDATAVFDPIHPKDIMQKLLKPALTMGVVDPATIRDEHRLQPPGKAAPAAKEAAPAVADGEAQVVEFVKPPLAAMLNTFDFESVAREVMEPQAWGYYSSSEKSNGGDDEITLRDNHMAFQRVTMRPRILVNVSDIDMATSFLGVPAALPLYFTATALAKLAHQDGEVAIVRAARKAGVPYMLPTLSSYTLDEMLAAREPGQEVFSQLYVNPERSRTQEYVEKLEQQGVRALFVTVDAPQLGRREKDMRNKFTQQGSDVQGDDEDEGEVDRSQGATRAISSFIDPSLSWDDVPWLQSITKMKVLLKGVQCGEDAVRACGAGLAGCVLSNHGGRQLDTCRSGIEVLPEVMEALQAAGYKKDDFTVFIDGGIRRGADIFKAVALGAAACGVGRPVLYSLASYGEKGIVRMVHMLQDELQMVMRLSGTASIASITPGHVITRNLADHIVPLPQDHLVQGTYMPLMPAARL</sequence>
<comment type="caution">
    <text evidence="7">The sequence shown here is derived from an EMBL/GenBank/DDBJ whole genome shotgun (WGS) entry which is preliminary data.</text>
</comment>
<accession>A0ABN9PVA1</accession>
<keyword evidence="4" id="KW-0732">Signal</keyword>
<dbReference type="InterPro" id="IPR001199">
    <property type="entry name" value="Cyt_B5-like_heme/steroid-bd"/>
</dbReference>
<evidence type="ECO:0008006" key="9">
    <source>
        <dbReference type="Google" id="ProtNLM"/>
    </source>
</evidence>
<comment type="cofactor">
    <cofactor evidence="1">
        <name>FMN</name>
        <dbReference type="ChEBI" id="CHEBI:58210"/>
    </cofactor>
</comment>
<dbReference type="Gene3D" id="3.10.120.10">
    <property type="entry name" value="Cytochrome b5-like heme/steroid binding domain"/>
    <property type="match status" value="1"/>
</dbReference>
<dbReference type="PANTHER" id="PTHR10578">
    <property type="entry name" value="S -2-HYDROXY-ACID OXIDASE-RELATED"/>
    <property type="match status" value="1"/>
</dbReference>
<dbReference type="EMBL" id="CAUYUJ010001697">
    <property type="protein sequence ID" value="CAK0797183.1"/>
    <property type="molecule type" value="Genomic_DNA"/>
</dbReference>
<dbReference type="PROSITE" id="PS00557">
    <property type="entry name" value="FMN_HYDROXY_ACID_DH_1"/>
    <property type="match status" value="1"/>
</dbReference>
<gene>
    <name evidence="7" type="ORF">PCOR1329_LOCUS6344</name>
</gene>
<evidence type="ECO:0000259" key="5">
    <source>
        <dbReference type="PROSITE" id="PS50255"/>
    </source>
</evidence>
<evidence type="ECO:0000256" key="1">
    <source>
        <dbReference type="ARBA" id="ARBA00001917"/>
    </source>
</evidence>
<dbReference type="Pfam" id="PF00173">
    <property type="entry name" value="Cyt-b5"/>
    <property type="match status" value="1"/>
</dbReference>
<keyword evidence="8" id="KW-1185">Reference proteome</keyword>
<dbReference type="SUPFAM" id="SSF51395">
    <property type="entry name" value="FMN-linked oxidoreductases"/>
    <property type="match status" value="1"/>
</dbReference>
<dbReference type="InterPro" id="IPR029058">
    <property type="entry name" value="AB_hydrolase_fold"/>
</dbReference>
<proteinExistence type="predicted"/>
<dbReference type="InterPro" id="IPR037396">
    <property type="entry name" value="FMN_HAD"/>
</dbReference>
<evidence type="ECO:0000256" key="2">
    <source>
        <dbReference type="ARBA" id="ARBA00023002"/>
    </source>
</evidence>
<evidence type="ECO:0000313" key="8">
    <source>
        <dbReference type="Proteomes" id="UP001189429"/>
    </source>
</evidence>
<dbReference type="PANTHER" id="PTHR10578:SF148">
    <property type="entry name" value="L-LACTATE DEHYDROGENASE (CYTOCHROME)"/>
    <property type="match status" value="1"/>
</dbReference>
<dbReference type="InterPro" id="IPR008259">
    <property type="entry name" value="FMN_hydac_DH_AS"/>
</dbReference>
<dbReference type="PROSITE" id="PS50255">
    <property type="entry name" value="CYTOCHROME_B5_2"/>
    <property type="match status" value="1"/>
</dbReference>
<evidence type="ECO:0000259" key="6">
    <source>
        <dbReference type="PROSITE" id="PS51349"/>
    </source>
</evidence>
<dbReference type="InterPro" id="IPR000262">
    <property type="entry name" value="FMN-dep_DH"/>
</dbReference>
<dbReference type="Gene3D" id="3.20.20.70">
    <property type="entry name" value="Aldolase class I"/>
    <property type="match status" value="1"/>
</dbReference>
<evidence type="ECO:0000313" key="7">
    <source>
        <dbReference type="EMBL" id="CAK0797183.1"/>
    </source>
</evidence>
<feature type="region of interest" description="Disordered" evidence="3">
    <location>
        <begin position="616"/>
        <end position="645"/>
    </location>
</feature>